<keyword evidence="2" id="KW-1185">Reference proteome</keyword>
<organism evidence="1 2">
    <name type="scientific">Polymorphobacter multimanifer</name>
    <dbReference type="NCBI Taxonomy" id="1070431"/>
    <lineage>
        <taxon>Bacteria</taxon>
        <taxon>Pseudomonadati</taxon>
        <taxon>Pseudomonadota</taxon>
        <taxon>Alphaproteobacteria</taxon>
        <taxon>Sphingomonadales</taxon>
        <taxon>Sphingosinicellaceae</taxon>
        <taxon>Polymorphobacter</taxon>
    </lineage>
</organism>
<dbReference type="Proteomes" id="UP000538147">
    <property type="component" value="Unassembled WGS sequence"/>
</dbReference>
<evidence type="ECO:0000313" key="2">
    <source>
        <dbReference type="Proteomes" id="UP000538147"/>
    </source>
</evidence>
<name>A0A841L6A0_9SPHN</name>
<dbReference type="RefSeq" id="WP_341534446.1">
    <property type="nucleotide sequence ID" value="NZ_JACIIV010000015.1"/>
</dbReference>
<protein>
    <recommendedName>
        <fullName evidence="3">Lipoprotein</fullName>
    </recommendedName>
</protein>
<dbReference type="EMBL" id="JACIIV010000015">
    <property type="protein sequence ID" value="MBB6228127.1"/>
    <property type="molecule type" value="Genomic_DNA"/>
</dbReference>
<evidence type="ECO:0000313" key="1">
    <source>
        <dbReference type="EMBL" id="MBB6228127.1"/>
    </source>
</evidence>
<reference evidence="1 2" key="1">
    <citation type="submission" date="2020-08" db="EMBL/GenBank/DDBJ databases">
        <title>Genomic Encyclopedia of Type Strains, Phase IV (KMG-IV): sequencing the most valuable type-strain genomes for metagenomic binning, comparative biology and taxonomic classification.</title>
        <authorList>
            <person name="Goeker M."/>
        </authorList>
    </citation>
    <scope>NUCLEOTIDE SEQUENCE [LARGE SCALE GENOMIC DNA]</scope>
    <source>
        <strain evidence="1 2">DSM 102189</strain>
    </source>
</reference>
<comment type="caution">
    <text evidence="1">The sequence shown here is derived from an EMBL/GenBank/DDBJ whole genome shotgun (WGS) entry which is preliminary data.</text>
</comment>
<accession>A0A841L6A0</accession>
<dbReference type="AlphaFoldDB" id="A0A841L6A0"/>
<gene>
    <name evidence="1" type="ORF">FHS79_002312</name>
</gene>
<proteinExistence type="predicted"/>
<evidence type="ECO:0008006" key="3">
    <source>
        <dbReference type="Google" id="ProtNLM"/>
    </source>
</evidence>
<sequence length="199" mass="20733">MLGVAAIALAGCDRNPLIVKRSPCPAVAVPFYTNDLTLFYPGTAPDAANVDLVATITNVRESCVEGDAQLTGSARYDVIARRTDTAGPRSLAMPVFASVVQGGNLVVSKQVGQVTLEFPTGQARAQASGSATAVVSRAAASIPAEIQQIINRKRKPGDPDAAVDPLADPQVRAALRAATFELLVGFQLSEAQLAYNVTK</sequence>